<evidence type="ECO:0000256" key="1">
    <source>
        <dbReference type="ARBA" id="ARBA00023002"/>
    </source>
</evidence>
<evidence type="ECO:0000313" key="4">
    <source>
        <dbReference type="Proteomes" id="UP000035444"/>
    </source>
</evidence>
<evidence type="ECO:0000313" key="3">
    <source>
        <dbReference type="EMBL" id="KLN59618.1"/>
    </source>
</evidence>
<keyword evidence="1" id="KW-0560">Oxidoreductase</keyword>
<dbReference type="GO" id="GO:0005737">
    <property type="term" value="C:cytoplasm"/>
    <property type="evidence" value="ECO:0007669"/>
    <property type="project" value="TreeGrafter"/>
</dbReference>
<dbReference type="STRING" id="1489064.WH96_16335"/>
<proteinExistence type="predicted"/>
<reference evidence="3 4" key="1">
    <citation type="submission" date="2015-03" db="EMBL/GenBank/DDBJ databases">
        <title>Genome Sequence of Kiloniella spongiae MEBiC09566, isolated from a marine sponge.</title>
        <authorList>
            <person name="Shao Z."/>
            <person name="Wang L."/>
            <person name="Li X."/>
        </authorList>
    </citation>
    <scope>NUCLEOTIDE SEQUENCE [LARGE SCALE GENOMIC DNA]</scope>
    <source>
        <strain evidence="3 4">MEBiC09566</strain>
    </source>
</reference>
<name>A0A0H2MBA9_9PROT</name>
<organism evidence="3 4">
    <name type="scientific">Kiloniella spongiae</name>
    <dbReference type="NCBI Taxonomy" id="1489064"/>
    <lineage>
        <taxon>Bacteria</taxon>
        <taxon>Pseudomonadati</taxon>
        <taxon>Pseudomonadota</taxon>
        <taxon>Alphaproteobacteria</taxon>
        <taxon>Rhodospirillales</taxon>
        <taxon>Kiloniellaceae</taxon>
        <taxon>Kiloniella</taxon>
    </lineage>
</organism>
<dbReference type="PANTHER" id="PTHR13847">
    <property type="entry name" value="SARCOSINE DEHYDROGENASE-RELATED"/>
    <property type="match status" value="1"/>
</dbReference>
<dbReference type="Gene3D" id="3.30.9.10">
    <property type="entry name" value="D-Amino Acid Oxidase, subunit A, domain 2"/>
    <property type="match status" value="1"/>
</dbReference>
<dbReference type="PANTHER" id="PTHR13847:SF281">
    <property type="entry name" value="FAD DEPENDENT OXIDOREDUCTASE DOMAIN-CONTAINING PROTEIN"/>
    <property type="match status" value="1"/>
</dbReference>
<dbReference type="RefSeq" id="WP_047765298.1">
    <property type="nucleotide sequence ID" value="NZ_LAQL01000012.1"/>
</dbReference>
<dbReference type="InterPro" id="IPR036188">
    <property type="entry name" value="FAD/NAD-bd_sf"/>
</dbReference>
<accession>A0A0H2MBA9</accession>
<dbReference type="Pfam" id="PF01266">
    <property type="entry name" value="DAO"/>
    <property type="match status" value="1"/>
</dbReference>
<evidence type="ECO:0000259" key="2">
    <source>
        <dbReference type="Pfam" id="PF01266"/>
    </source>
</evidence>
<dbReference type="GO" id="GO:0016491">
    <property type="term" value="F:oxidoreductase activity"/>
    <property type="evidence" value="ECO:0007669"/>
    <property type="project" value="UniProtKB-KW"/>
</dbReference>
<dbReference type="AlphaFoldDB" id="A0A0H2MBA9"/>
<dbReference type="EMBL" id="LAQL01000012">
    <property type="protein sequence ID" value="KLN59618.1"/>
    <property type="molecule type" value="Genomic_DNA"/>
</dbReference>
<dbReference type="PATRIC" id="fig|1489064.4.peg.247"/>
<sequence length="426" mass="47285">MTYPDTYYSRTTIEHSPYPSLTQNLETDVCIVGGGLAGLSCALELLNKGKSVVILESNRVAWGASGRNGGFVSCGFAGGQDIVKKRLGIDKARNVFALSLEGVDMVRKNIDDLKLENVNPSPGMLSVIRYNDPDGMKKHCDYMAEQYNYPLDYLSRDDLQEKFKTARYYQGNFDKGAFHFHPLNYCLGIAQAITNKGGLIFEETEATEMKLDGSIKEIKTASGTIKAKDVVLCGGGYSGNVFDRLRRALLPIATYVVVTEKLGTRVHDLVKTSAAILDDRQASDYYRIVDEDRLLWGGRITTRTSQPKRLAQLLKQDITNVYPELSGVKIEMAWTGLMAYARHKMPYIGELRPGVWSCTAFGGHGMNTAPIGGRLVAEGITKASDRHKLFKAFELEWNGGIFGPLAAQGIYWGMRLSDKWREAMSR</sequence>
<dbReference type="SUPFAM" id="SSF51905">
    <property type="entry name" value="FAD/NAD(P)-binding domain"/>
    <property type="match status" value="1"/>
</dbReference>
<feature type="domain" description="FAD dependent oxidoreductase" evidence="2">
    <location>
        <begin position="28"/>
        <end position="378"/>
    </location>
</feature>
<dbReference type="Proteomes" id="UP000035444">
    <property type="component" value="Unassembled WGS sequence"/>
</dbReference>
<keyword evidence="4" id="KW-1185">Reference proteome</keyword>
<dbReference type="InterPro" id="IPR006076">
    <property type="entry name" value="FAD-dep_OxRdtase"/>
</dbReference>
<comment type="caution">
    <text evidence="3">The sequence shown here is derived from an EMBL/GenBank/DDBJ whole genome shotgun (WGS) entry which is preliminary data.</text>
</comment>
<gene>
    <name evidence="3" type="ORF">WH96_16335</name>
</gene>
<protein>
    <submittedName>
        <fullName evidence="3">Oxidoreductase</fullName>
    </submittedName>
</protein>
<dbReference type="OrthoDB" id="9806601at2"/>
<dbReference type="Gene3D" id="3.50.50.60">
    <property type="entry name" value="FAD/NAD(P)-binding domain"/>
    <property type="match status" value="1"/>
</dbReference>